<proteinExistence type="predicted"/>
<keyword evidence="2" id="KW-0472">Membrane</keyword>
<accession>A0A138AJB9</accession>
<evidence type="ECO:0000256" key="1">
    <source>
        <dbReference type="SAM" id="MobiDB-lite"/>
    </source>
</evidence>
<keyword evidence="2" id="KW-1133">Transmembrane helix</keyword>
<evidence type="ECO:0000256" key="2">
    <source>
        <dbReference type="SAM" id="Phobius"/>
    </source>
</evidence>
<gene>
    <name evidence="3" type="ORF">AXK60_08275</name>
</gene>
<dbReference type="RefSeq" id="WP_068571461.1">
    <property type="nucleotide sequence ID" value="NZ_LSRF01000033.1"/>
</dbReference>
<dbReference type="AlphaFoldDB" id="A0A138AJB9"/>
<protein>
    <recommendedName>
        <fullName evidence="5">Alkaline shock response membrane anchor protein AmaP</fullName>
    </recommendedName>
</protein>
<name>A0A138AJB9_9ACTN</name>
<sequence length="197" mass="21259">MKPSTRVIDRLVAGLIGLVLLGGGLWALGYRLGQRTATDATHRVSTATITRLPDEPWWPAVIGAAGVVLILGTLWLLVRHLRSASTRMIRTEGGGTVDLGRVAEAVASDLSRSPLIRRARPSTAVDRGRPIIRIAVSVVPEASVEDLSALALAARREVAAATNPDVGFQVLVNDRRDDKGLGERPREEEHRTISERT</sequence>
<keyword evidence="2" id="KW-0812">Transmembrane</keyword>
<evidence type="ECO:0000313" key="3">
    <source>
        <dbReference type="EMBL" id="KXP10427.1"/>
    </source>
</evidence>
<dbReference type="OrthoDB" id="4483205at2"/>
<reference evidence="4" key="1">
    <citation type="submission" date="2016-02" db="EMBL/GenBank/DDBJ databases">
        <authorList>
            <person name="Wen L."/>
            <person name="He K."/>
            <person name="Yang H."/>
        </authorList>
    </citation>
    <scope>NUCLEOTIDE SEQUENCE [LARGE SCALE GENOMIC DNA]</scope>
    <source>
        <strain evidence="4">JCM 15929</strain>
    </source>
</reference>
<evidence type="ECO:0000313" key="4">
    <source>
        <dbReference type="Proteomes" id="UP000070258"/>
    </source>
</evidence>
<dbReference type="Proteomes" id="UP000070258">
    <property type="component" value="Unassembled WGS sequence"/>
</dbReference>
<feature type="region of interest" description="Disordered" evidence="1">
    <location>
        <begin position="177"/>
        <end position="197"/>
    </location>
</feature>
<evidence type="ECO:0008006" key="5">
    <source>
        <dbReference type="Google" id="ProtNLM"/>
    </source>
</evidence>
<dbReference type="STRING" id="239498.AXK60_08275"/>
<dbReference type="EMBL" id="LSRF01000033">
    <property type="protein sequence ID" value="KXP10427.1"/>
    <property type="molecule type" value="Genomic_DNA"/>
</dbReference>
<feature type="transmembrane region" description="Helical" evidence="2">
    <location>
        <begin position="57"/>
        <end position="78"/>
    </location>
</feature>
<comment type="caution">
    <text evidence="3">The sequence shown here is derived from an EMBL/GenBank/DDBJ whole genome shotgun (WGS) entry which is preliminary data.</text>
</comment>
<organism evidence="3 4">
    <name type="scientific">Tsukamurella pseudospumae</name>
    <dbReference type="NCBI Taxonomy" id="239498"/>
    <lineage>
        <taxon>Bacteria</taxon>
        <taxon>Bacillati</taxon>
        <taxon>Actinomycetota</taxon>
        <taxon>Actinomycetes</taxon>
        <taxon>Mycobacteriales</taxon>
        <taxon>Tsukamurellaceae</taxon>
        <taxon>Tsukamurella</taxon>
    </lineage>
</organism>